<dbReference type="GO" id="GO:0005524">
    <property type="term" value="F:ATP binding"/>
    <property type="evidence" value="ECO:0007669"/>
    <property type="project" value="UniProtKB-UniRule"/>
</dbReference>
<dbReference type="InterPro" id="IPR012833">
    <property type="entry name" value="NrdD"/>
</dbReference>
<accession>A0A9D2CI97</accession>
<gene>
    <name evidence="5" type="ORF">IAA42_05755</name>
</gene>
<dbReference type="Pfam" id="PF13597">
    <property type="entry name" value="NRDD"/>
    <property type="match status" value="1"/>
</dbReference>
<reference evidence="5" key="2">
    <citation type="submission" date="2021-04" db="EMBL/GenBank/DDBJ databases">
        <authorList>
            <person name="Gilroy R."/>
        </authorList>
    </citation>
    <scope>NUCLEOTIDE SEQUENCE</scope>
    <source>
        <strain evidence="5">ChiHjej10B9-743</strain>
    </source>
</reference>
<evidence type="ECO:0000256" key="1">
    <source>
        <dbReference type="ARBA" id="ARBA00022741"/>
    </source>
</evidence>
<dbReference type="GO" id="GO:0009265">
    <property type="term" value="P:2'-deoxyribonucleotide biosynthetic process"/>
    <property type="evidence" value="ECO:0007669"/>
    <property type="project" value="TreeGrafter"/>
</dbReference>
<protein>
    <submittedName>
        <fullName evidence="5">Anaerobic ribonucleoside-triphosphate reductase</fullName>
    </submittedName>
</protein>
<evidence type="ECO:0000313" key="6">
    <source>
        <dbReference type="Proteomes" id="UP000824133"/>
    </source>
</evidence>
<feature type="non-terminal residue" evidence="5">
    <location>
        <position position="411"/>
    </location>
</feature>
<keyword evidence="1 3" id="KW-0547">Nucleotide-binding</keyword>
<proteinExistence type="predicted"/>
<dbReference type="PANTHER" id="PTHR21075">
    <property type="entry name" value="ANAEROBIC RIBONUCLEOSIDE-TRIPHOSPHATE REDUCTASE"/>
    <property type="match status" value="1"/>
</dbReference>
<dbReference type="GO" id="GO:0008998">
    <property type="term" value="F:ribonucleoside-triphosphate reductase (thioredoxin) activity"/>
    <property type="evidence" value="ECO:0007669"/>
    <property type="project" value="InterPro"/>
</dbReference>
<feature type="domain" description="ATP-cone" evidence="4">
    <location>
        <begin position="1"/>
        <end position="94"/>
    </location>
</feature>
<dbReference type="Proteomes" id="UP000824133">
    <property type="component" value="Unassembled WGS sequence"/>
</dbReference>
<dbReference type="GO" id="GO:0031250">
    <property type="term" value="C:anaerobic ribonucleoside-triphosphate reductase complex"/>
    <property type="evidence" value="ECO:0007669"/>
    <property type="project" value="TreeGrafter"/>
</dbReference>
<dbReference type="GO" id="GO:0006260">
    <property type="term" value="P:DNA replication"/>
    <property type="evidence" value="ECO:0007669"/>
    <property type="project" value="InterPro"/>
</dbReference>
<dbReference type="Gene3D" id="3.20.70.20">
    <property type="match status" value="1"/>
</dbReference>
<dbReference type="GO" id="GO:0004748">
    <property type="term" value="F:ribonucleoside-diphosphate reductase activity, thioredoxin disulfide as acceptor"/>
    <property type="evidence" value="ECO:0007669"/>
    <property type="project" value="TreeGrafter"/>
</dbReference>
<dbReference type="AlphaFoldDB" id="A0A9D2CI97"/>
<dbReference type="SUPFAM" id="SSF51998">
    <property type="entry name" value="PFL-like glycyl radical enzymes"/>
    <property type="match status" value="1"/>
</dbReference>
<dbReference type="InterPro" id="IPR005144">
    <property type="entry name" value="ATP-cone_dom"/>
</dbReference>
<reference evidence="5" key="1">
    <citation type="journal article" date="2021" name="PeerJ">
        <title>Extensive microbial diversity within the chicken gut microbiome revealed by metagenomics and culture.</title>
        <authorList>
            <person name="Gilroy R."/>
            <person name="Ravi A."/>
            <person name="Getino M."/>
            <person name="Pursley I."/>
            <person name="Horton D.L."/>
            <person name="Alikhan N.F."/>
            <person name="Baker D."/>
            <person name="Gharbi K."/>
            <person name="Hall N."/>
            <person name="Watson M."/>
            <person name="Adriaenssens E.M."/>
            <person name="Foster-Nyarko E."/>
            <person name="Jarju S."/>
            <person name="Secka A."/>
            <person name="Antonio M."/>
            <person name="Oren A."/>
            <person name="Chaudhuri R.R."/>
            <person name="La Ragione R."/>
            <person name="Hildebrand F."/>
            <person name="Pallen M.J."/>
        </authorList>
    </citation>
    <scope>NUCLEOTIDE SEQUENCE</scope>
    <source>
        <strain evidence="5">ChiHjej10B9-743</strain>
    </source>
</reference>
<keyword evidence="2 3" id="KW-0067">ATP-binding</keyword>
<organism evidence="5 6">
    <name type="scientific">Candidatus Olsenella excrementavium</name>
    <dbReference type="NCBI Taxonomy" id="2838709"/>
    <lineage>
        <taxon>Bacteria</taxon>
        <taxon>Bacillati</taxon>
        <taxon>Actinomycetota</taxon>
        <taxon>Coriobacteriia</taxon>
        <taxon>Coriobacteriales</taxon>
        <taxon>Atopobiaceae</taxon>
        <taxon>Olsenella</taxon>
    </lineage>
</organism>
<name>A0A9D2CI97_9ACTN</name>
<sequence length="411" mass="46755">MKIIKRNGSEVAFDISKIENAIRAANAEASASERLTEREIKFASLNVTDECMEAGHTVTVEEVQDLVEDQLMGLHHFEVARKYIIYRYVQNQKRHKNTTDDKILALIECNNEEVKQENSNKNPTVVSVQRDYMAGEVSKDLTMRELLPAEVVEAHNEGIIHFHDSDYFAQHMHNCDLVNLEDMLQNGTVISGTLIERPHSFSTACNIATQIIAQVASCQYGGQSISLTHLAPFVDVSRQKIRRQVEAEMEIIGVNPGEEKIAEIVEKRVREEIARGVQTIQYQVVTLMTTNGQAPFITVFMYLNEAKNEREKADLAMCIEEMLKQRYEGVKNEEGVWITPAFPKLIYVLEEDNVREGTPYFYLTKLAAKCTAKRMVPDYISEKKMKEYKLSKGETEGNGDCYTCMGCRSFL</sequence>
<dbReference type="Pfam" id="PF03477">
    <property type="entry name" value="ATP-cone"/>
    <property type="match status" value="1"/>
</dbReference>
<evidence type="ECO:0000313" key="5">
    <source>
        <dbReference type="EMBL" id="HIY79922.1"/>
    </source>
</evidence>
<dbReference type="PANTHER" id="PTHR21075:SF0">
    <property type="entry name" value="ANAEROBIC RIBONUCLEOSIDE-TRIPHOSPHATE REDUCTASE"/>
    <property type="match status" value="1"/>
</dbReference>
<evidence type="ECO:0000256" key="2">
    <source>
        <dbReference type="ARBA" id="ARBA00022840"/>
    </source>
</evidence>
<dbReference type="PROSITE" id="PS51161">
    <property type="entry name" value="ATP_CONE"/>
    <property type="match status" value="1"/>
</dbReference>
<evidence type="ECO:0000256" key="3">
    <source>
        <dbReference type="PROSITE-ProRule" id="PRU00492"/>
    </source>
</evidence>
<comment type="caution">
    <text evidence="5">The sequence shown here is derived from an EMBL/GenBank/DDBJ whole genome shotgun (WGS) entry which is preliminary data.</text>
</comment>
<evidence type="ECO:0000259" key="4">
    <source>
        <dbReference type="PROSITE" id="PS51161"/>
    </source>
</evidence>
<dbReference type="EMBL" id="DXCP01000043">
    <property type="protein sequence ID" value="HIY79922.1"/>
    <property type="molecule type" value="Genomic_DNA"/>
</dbReference>